<dbReference type="EMBL" id="JAEKNR010000217">
    <property type="protein sequence ID" value="MBJ7600747.1"/>
    <property type="molecule type" value="Genomic_DNA"/>
</dbReference>
<protein>
    <submittedName>
        <fullName evidence="4">MBL fold metallo-hydrolase</fullName>
    </submittedName>
</protein>
<gene>
    <name evidence="4" type="ORF">JF922_22090</name>
</gene>
<reference evidence="4" key="1">
    <citation type="submission" date="2020-10" db="EMBL/GenBank/DDBJ databases">
        <title>Ca. Dormibacterota MAGs.</title>
        <authorList>
            <person name="Montgomery K."/>
        </authorList>
    </citation>
    <scope>NUCLEOTIDE SEQUENCE [LARGE SCALE GENOMIC DNA]</scope>
    <source>
        <strain evidence="4">SC8812_S17_10</strain>
    </source>
</reference>
<dbReference type="AlphaFoldDB" id="A0A934K5C4"/>
<dbReference type="GO" id="GO:0004527">
    <property type="term" value="F:exonuclease activity"/>
    <property type="evidence" value="ECO:0007669"/>
    <property type="project" value="UniProtKB-KW"/>
</dbReference>
<keyword evidence="1" id="KW-0378">Hydrolase</keyword>
<proteinExistence type="predicted"/>
<feature type="domain" description="Metallo-beta-lactamase" evidence="3">
    <location>
        <begin position="15"/>
        <end position="209"/>
    </location>
</feature>
<dbReference type="GO" id="GO:0003723">
    <property type="term" value="F:RNA binding"/>
    <property type="evidence" value="ECO:0007669"/>
    <property type="project" value="UniProtKB-KW"/>
</dbReference>
<dbReference type="PANTHER" id="PTHR43694">
    <property type="entry name" value="RIBONUCLEASE J"/>
    <property type="match status" value="1"/>
</dbReference>
<sequence>MAETQLTFLSVGNPTGVKFAVEHGSARALFDLGIEHSPGRTPFSLGLRPRPDRALEDLLAVGMAPQGSGVLGAWDGRTSLFLSHLHLDHTGLVPFVHPDVPIYYPEQMEELRAASVAAGYQTWREPPGHPVADGAQVAVGEMQVEFVTVDHDLPGASGFLVRTPDLTLAYTGDHRWHGMHPERTAGFARRTAGADVLIQEAVGLAQLSHSWPDGGRPPAINGLQSGRREPALDEAELAARFGELLARTEGLVVVNLYPMNRERVQAFGAACARHGRQLLMTPAAARLAGWGGVLVQAERVRRWPARHCVQLGFLELPTLIDLEPPPGSVYVHSNGPPLNEHEPAYAVVKAWAEALGLAFVSLGTSGHSTPDDLARMIRLVRPRLVLPVHSRRPELLPAGDTPWLVPAVGRGYSASELTRAAQSAATAVHTDPQDNPIAP</sequence>
<dbReference type="Gene3D" id="3.40.50.10710">
    <property type="entry name" value="Metallo-hydrolase/oxidoreductase"/>
    <property type="match status" value="1"/>
</dbReference>
<evidence type="ECO:0000313" key="4">
    <source>
        <dbReference type="EMBL" id="MBJ7600747.1"/>
    </source>
</evidence>
<keyword evidence="1" id="KW-0540">Nuclease</keyword>
<keyword evidence="1" id="KW-0269">Exonuclease</keyword>
<name>A0A934K5C4_9BACT</name>
<evidence type="ECO:0000313" key="5">
    <source>
        <dbReference type="Proteomes" id="UP000612893"/>
    </source>
</evidence>
<dbReference type="InterPro" id="IPR042173">
    <property type="entry name" value="RNase_J_2"/>
</dbReference>
<dbReference type="SUPFAM" id="SSF56281">
    <property type="entry name" value="Metallo-hydrolase/oxidoreductase"/>
    <property type="match status" value="1"/>
</dbReference>
<organism evidence="4 5">
    <name type="scientific">Candidatus Nephthysia bennettiae</name>
    <dbReference type="NCBI Taxonomy" id="3127016"/>
    <lineage>
        <taxon>Bacteria</taxon>
        <taxon>Bacillati</taxon>
        <taxon>Candidatus Dormiibacterota</taxon>
        <taxon>Candidatus Dormibacteria</taxon>
        <taxon>Candidatus Dormibacterales</taxon>
        <taxon>Candidatus Dormibacteraceae</taxon>
        <taxon>Candidatus Nephthysia</taxon>
    </lineage>
</organism>
<dbReference type="Proteomes" id="UP000612893">
    <property type="component" value="Unassembled WGS sequence"/>
</dbReference>
<keyword evidence="5" id="KW-1185">Reference proteome</keyword>
<evidence type="ECO:0000259" key="3">
    <source>
        <dbReference type="SMART" id="SM00849"/>
    </source>
</evidence>
<dbReference type="Gene3D" id="3.60.15.10">
    <property type="entry name" value="Ribonuclease Z/Hydroxyacylglutathione hydrolase-like"/>
    <property type="match status" value="1"/>
</dbReference>
<accession>A0A934K5C4</accession>
<evidence type="ECO:0000256" key="1">
    <source>
        <dbReference type="ARBA" id="ARBA00022839"/>
    </source>
</evidence>
<dbReference type="SMART" id="SM00849">
    <property type="entry name" value="Lactamase_B"/>
    <property type="match status" value="1"/>
</dbReference>
<dbReference type="RefSeq" id="WP_338204699.1">
    <property type="nucleotide sequence ID" value="NZ_JAEKNR010000217.1"/>
</dbReference>
<dbReference type="InterPro" id="IPR036866">
    <property type="entry name" value="RibonucZ/Hydroxyglut_hydro"/>
</dbReference>
<comment type="caution">
    <text evidence="4">The sequence shown here is derived from an EMBL/GenBank/DDBJ whole genome shotgun (WGS) entry which is preliminary data.</text>
</comment>
<dbReference type="InterPro" id="IPR001279">
    <property type="entry name" value="Metallo-B-lactamas"/>
</dbReference>
<keyword evidence="2" id="KW-0694">RNA-binding</keyword>
<dbReference type="PANTHER" id="PTHR43694:SF1">
    <property type="entry name" value="RIBONUCLEASE J"/>
    <property type="match status" value="1"/>
</dbReference>
<dbReference type="Pfam" id="PF12706">
    <property type="entry name" value="Lactamase_B_2"/>
    <property type="match status" value="1"/>
</dbReference>
<evidence type="ECO:0000256" key="2">
    <source>
        <dbReference type="ARBA" id="ARBA00022884"/>
    </source>
</evidence>